<dbReference type="PRINTS" id="PR00359">
    <property type="entry name" value="BP450"/>
</dbReference>
<dbReference type="PANTHER" id="PTHR46696:SF1">
    <property type="entry name" value="CYTOCHROME P450 YJIB-RELATED"/>
    <property type="match status" value="1"/>
</dbReference>
<dbReference type="InterPro" id="IPR036396">
    <property type="entry name" value="Cyt_P450_sf"/>
</dbReference>
<dbReference type="GO" id="GO:0016705">
    <property type="term" value="F:oxidoreductase activity, acting on paired donors, with incorporation or reduction of molecular oxygen"/>
    <property type="evidence" value="ECO:0007669"/>
    <property type="project" value="InterPro"/>
</dbReference>
<evidence type="ECO:0000313" key="2">
    <source>
        <dbReference type="EMBL" id="QEX16454.1"/>
    </source>
</evidence>
<evidence type="ECO:0000256" key="1">
    <source>
        <dbReference type="ARBA" id="ARBA00010617"/>
    </source>
</evidence>
<dbReference type="OrthoDB" id="9764248at2"/>
<reference evidence="2 3" key="1">
    <citation type="submission" date="2019-08" db="EMBL/GenBank/DDBJ databases">
        <title>Hyperibacter terrae gen. nov., sp. nov. and Hyperibacter viscosus sp. nov., two new members in the family Rhodospirillaceae isolated from the rhizosphere of Hypericum perforatum.</title>
        <authorList>
            <person name="Noviana Z."/>
        </authorList>
    </citation>
    <scope>NUCLEOTIDE SEQUENCE [LARGE SCALE GENOMIC DNA]</scope>
    <source>
        <strain evidence="2 3">R5913</strain>
    </source>
</reference>
<keyword evidence="3" id="KW-1185">Reference proteome</keyword>
<protein>
    <submittedName>
        <fullName evidence="2">Cytochrome P450</fullName>
    </submittedName>
</protein>
<dbReference type="InterPro" id="IPR002397">
    <property type="entry name" value="Cyt_P450_B"/>
</dbReference>
<dbReference type="GO" id="GO:0004497">
    <property type="term" value="F:monooxygenase activity"/>
    <property type="evidence" value="ECO:0007669"/>
    <property type="project" value="InterPro"/>
</dbReference>
<comment type="similarity">
    <text evidence="1">Belongs to the cytochrome P450 family.</text>
</comment>
<name>A0A5J6MG32_9PROT</name>
<sequence>MAFADQITVEALDEDPYPIFARLRREAPVAWVPAANVWFVTRWQDVEFVSKNTGLFGAEVPSSPVERSMGKPTILTSDGPVHGELRRGFDTKYKPRTVADYIDGLANPIIEDYLDRLAPRGHANLIADYFEPVSSLCLARSLGFGHVDAETLLRWFHGLAIGAANYENDPAKLAISDPINKEVDAAIVPIFERLEREPDGSAISHMLHDGMPPGQTRPRAFLLPSIKIALLGGMQEPGHGAASTLVALLSDPAQYAALMKDFDALLPKAADEGLRWVAPIGTQMRRATRDMELGGVAIPADAPVASVISSACRDEARYRDPDRFDIHRTETGHAAYGFGSHFCAGRWFAQRLVISLLRFLLQRLPDLALVPDRPPQFRGWEFRAPTSLHVTFTPN</sequence>
<dbReference type="Gene3D" id="1.10.630.10">
    <property type="entry name" value="Cytochrome P450"/>
    <property type="match status" value="1"/>
</dbReference>
<dbReference type="GO" id="GO:0005506">
    <property type="term" value="F:iron ion binding"/>
    <property type="evidence" value="ECO:0007669"/>
    <property type="project" value="InterPro"/>
</dbReference>
<dbReference type="EMBL" id="CP042906">
    <property type="protein sequence ID" value="QEX16454.1"/>
    <property type="molecule type" value="Genomic_DNA"/>
</dbReference>
<dbReference type="Pfam" id="PF00067">
    <property type="entry name" value="p450"/>
    <property type="match status" value="1"/>
</dbReference>
<accession>A0A5J6MG32</accession>
<dbReference type="Proteomes" id="UP000326202">
    <property type="component" value="Chromosome"/>
</dbReference>
<dbReference type="KEGG" id="htq:FRZ44_17480"/>
<proteinExistence type="inferred from homology"/>
<dbReference type="AlphaFoldDB" id="A0A5J6MG32"/>
<dbReference type="GO" id="GO:0020037">
    <property type="term" value="F:heme binding"/>
    <property type="evidence" value="ECO:0007669"/>
    <property type="project" value="InterPro"/>
</dbReference>
<dbReference type="PANTHER" id="PTHR46696">
    <property type="entry name" value="P450, PUTATIVE (EUROFUNG)-RELATED"/>
    <property type="match status" value="1"/>
</dbReference>
<gene>
    <name evidence="2" type="ORF">FRZ44_17480</name>
</gene>
<dbReference type="SUPFAM" id="SSF48264">
    <property type="entry name" value="Cytochrome P450"/>
    <property type="match status" value="1"/>
</dbReference>
<dbReference type="InterPro" id="IPR001128">
    <property type="entry name" value="Cyt_P450"/>
</dbReference>
<dbReference type="RefSeq" id="WP_151176808.1">
    <property type="nucleotide sequence ID" value="NZ_CP042906.1"/>
</dbReference>
<organism evidence="2 3">
    <name type="scientific">Hypericibacter terrae</name>
    <dbReference type="NCBI Taxonomy" id="2602015"/>
    <lineage>
        <taxon>Bacteria</taxon>
        <taxon>Pseudomonadati</taxon>
        <taxon>Pseudomonadota</taxon>
        <taxon>Alphaproteobacteria</taxon>
        <taxon>Rhodospirillales</taxon>
        <taxon>Dongiaceae</taxon>
        <taxon>Hypericibacter</taxon>
    </lineage>
</organism>
<evidence type="ECO:0000313" key="3">
    <source>
        <dbReference type="Proteomes" id="UP000326202"/>
    </source>
</evidence>